<dbReference type="STRING" id="1122240.GCA_000620105_00079"/>
<dbReference type="Gene3D" id="3.10.180.10">
    <property type="entry name" value="2,3-Dihydroxybiphenyl 1,2-Dioxygenase, domain 1"/>
    <property type="match status" value="1"/>
</dbReference>
<evidence type="ECO:0000259" key="1">
    <source>
        <dbReference type="PROSITE" id="PS51819"/>
    </source>
</evidence>
<dbReference type="InterPro" id="IPR004360">
    <property type="entry name" value="Glyas_Fos-R_dOase_dom"/>
</dbReference>
<dbReference type="InterPro" id="IPR037523">
    <property type="entry name" value="VOC_core"/>
</dbReference>
<dbReference type="PROSITE" id="PS51819">
    <property type="entry name" value="VOC"/>
    <property type="match status" value="1"/>
</dbReference>
<accession>A0A2S0PAK7</accession>
<gene>
    <name evidence="2" type="ORF">DAI18_10215</name>
</gene>
<dbReference type="AlphaFoldDB" id="A0A2S0PAK7"/>
<dbReference type="SUPFAM" id="SSF54593">
    <property type="entry name" value="Glyoxalase/Bleomycin resistance protein/Dihydroxybiphenyl dioxygenase"/>
    <property type="match status" value="1"/>
</dbReference>
<reference evidence="2 3" key="1">
    <citation type="submission" date="2018-04" db="EMBL/GenBank/DDBJ databases">
        <title>Denitrifier Microvirgula.</title>
        <authorList>
            <person name="Anderson E."/>
            <person name="Jang J."/>
            <person name="Ishii S."/>
        </authorList>
    </citation>
    <scope>NUCLEOTIDE SEQUENCE [LARGE SCALE GENOMIC DNA]</scope>
    <source>
        <strain evidence="2 3">BE2.4</strain>
    </source>
</reference>
<name>A0A2S0PAK7_9NEIS</name>
<proteinExistence type="predicted"/>
<feature type="domain" description="VOC" evidence="1">
    <location>
        <begin position="2"/>
        <end position="127"/>
    </location>
</feature>
<evidence type="ECO:0000313" key="2">
    <source>
        <dbReference type="EMBL" id="AVY94375.1"/>
    </source>
</evidence>
<dbReference type="OrthoDB" id="9798430at2"/>
<keyword evidence="3" id="KW-1185">Reference proteome</keyword>
<protein>
    <submittedName>
        <fullName evidence="2">Glyoxalase</fullName>
    </submittedName>
</protein>
<dbReference type="PANTHER" id="PTHR21366:SF22">
    <property type="entry name" value="VOC DOMAIN-CONTAINING PROTEIN"/>
    <property type="match status" value="1"/>
</dbReference>
<dbReference type="KEGG" id="maer:DAI18_10215"/>
<organism evidence="2 3">
    <name type="scientific">Microvirgula aerodenitrificans</name>
    <dbReference type="NCBI Taxonomy" id="57480"/>
    <lineage>
        <taxon>Bacteria</taxon>
        <taxon>Pseudomonadati</taxon>
        <taxon>Pseudomonadota</taxon>
        <taxon>Betaproteobacteria</taxon>
        <taxon>Neisseriales</taxon>
        <taxon>Aquaspirillaceae</taxon>
        <taxon>Microvirgula</taxon>
    </lineage>
</organism>
<dbReference type="EMBL" id="CP028519">
    <property type="protein sequence ID" value="AVY94375.1"/>
    <property type="molecule type" value="Genomic_DNA"/>
</dbReference>
<dbReference type="InterPro" id="IPR029068">
    <property type="entry name" value="Glyas_Bleomycin-R_OHBP_Dase"/>
</dbReference>
<dbReference type="Proteomes" id="UP000244173">
    <property type="component" value="Chromosome"/>
</dbReference>
<evidence type="ECO:0000313" key="3">
    <source>
        <dbReference type="Proteomes" id="UP000244173"/>
    </source>
</evidence>
<dbReference type="Pfam" id="PF00903">
    <property type="entry name" value="Glyoxalase"/>
    <property type="match status" value="1"/>
</dbReference>
<dbReference type="InterPro" id="IPR050383">
    <property type="entry name" value="GlyoxalaseI/FosfomycinResist"/>
</dbReference>
<dbReference type="RefSeq" id="WP_028497617.1">
    <property type="nucleotide sequence ID" value="NZ_CP028519.1"/>
</dbReference>
<sequence>MKFGYTIVYVASVAETLAFYQQAFGFDTRFLHESGEYGELETGGTALAFASHGMGDQLLGGRYVKAAPAADPLGIELAFVSDDVVAAHARAVAAGATSVAVPAVQPWGQTVAYVRDMNGVLVELCSPIGG</sequence>
<dbReference type="PANTHER" id="PTHR21366">
    <property type="entry name" value="GLYOXALASE FAMILY PROTEIN"/>
    <property type="match status" value="1"/>
</dbReference>